<accession>A0A2M4D0M0</accession>
<reference evidence="2" key="1">
    <citation type="submission" date="2018-01" db="EMBL/GenBank/DDBJ databases">
        <title>An insight into the sialome of Amazonian anophelines.</title>
        <authorList>
            <person name="Ribeiro J.M."/>
            <person name="Scarpassa V."/>
            <person name="Calvo E."/>
        </authorList>
    </citation>
    <scope>NUCLEOTIDE SEQUENCE</scope>
</reference>
<proteinExistence type="predicted"/>
<dbReference type="AlphaFoldDB" id="A0A2M4D0M0"/>
<organism evidence="2">
    <name type="scientific">Anopheles darlingi</name>
    <name type="common">Mosquito</name>
    <dbReference type="NCBI Taxonomy" id="43151"/>
    <lineage>
        <taxon>Eukaryota</taxon>
        <taxon>Metazoa</taxon>
        <taxon>Ecdysozoa</taxon>
        <taxon>Arthropoda</taxon>
        <taxon>Hexapoda</taxon>
        <taxon>Insecta</taxon>
        <taxon>Pterygota</taxon>
        <taxon>Neoptera</taxon>
        <taxon>Endopterygota</taxon>
        <taxon>Diptera</taxon>
        <taxon>Nematocera</taxon>
        <taxon>Culicoidea</taxon>
        <taxon>Culicidae</taxon>
        <taxon>Anophelinae</taxon>
        <taxon>Anopheles</taxon>
    </lineage>
</organism>
<keyword evidence="1" id="KW-0732">Signal</keyword>
<dbReference type="EMBL" id="GGFL01006901">
    <property type="protein sequence ID" value="MBW71079.1"/>
    <property type="molecule type" value="Transcribed_RNA"/>
</dbReference>
<sequence length="81" mass="8510">MLYVALCTRVSSLHLLLLLLLLLDICVLTKQTRGKGLLESSVSRSGAPSPAAIPSSLANSDVAAATVRTHQSNTTHWLAGV</sequence>
<name>A0A2M4D0M0_ANODA</name>
<protein>
    <submittedName>
        <fullName evidence="2">Putative secreted protein</fullName>
    </submittedName>
</protein>
<evidence type="ECO:0000313" key="2">
    <source>
        <dbReference type="EMBL" id="MBW71079.1"/>
    </source>
</evidence>
<feature type="signal peptide" evidence="1">
    <location>
        <begin position="1"/>
        <end position="29"/>
    </location>
</feature>
<evidence type="ECO:0000256" key="1">
    <source>
        <dbReference type="SAM" id="SignalP"/>
    </source>
</evidence>
<feature type="chain" id="PRO_5014714447" evidence="1">
    <location>
        <begin position="30"/>
        <end position="81"/>
    </location>
</feature>